<evidence type="ECO:0000256" key="5">
    <source>
        <dbReference type="ARBA" id="ARBA00022676"/>
    </source>
</evidence>
<dbReference type="InterPro" id="IPR002509">
    <property type="entry name" value="NODB_dom"/>
</dbReference>
<dbReference type="Pfam" id="PF13641">
    <property type="entry name" value="Glyco_tranf_2_3"/>
    <property type="match status" value="1"/>
</dbReference>
<evidence type="ECO:0000256" key="4">
    <source>
        <dbReference type="ARBA" id="ARBA00020071"/>
    </source>
</evidence>
<keyword evidence="11" id="KW-1185">Reference proteome</keyword>
<dbReference type="Proteomes" id="UP001230156">
    <property type="component" value="Unassembled WGS sequence"/>
</dbReference>
<evidence type="ECO:0000256" key="3">
    <source>
        <dbReference type="ARBA" id="ARBA00010973"/>
    </source>
</evidence>
<dbReference type="SUPFAM" id="SSF51445">
    <property type="entry name" value="(Trans)glycosidases"/>
    <property type="match status" value="1"/>
</dbReference>
<keyword evidence="8" id="KW-0472">Membrane</keyword>
<evidence type="ECO:0000259" key="9">
    <source>
        <dbReference type="PROSITE" id="PS51677"/>
    </source>
</evidence>
<dbReference type="EMBL" id="JAUYVI010000007">
    <property type="protein sequence ID" value="MDQ7250716.1"/>
    <property type="molecule type" value="Genomic_DNA"/>
</dbReference>
<name>A0ABU0YSM1_9PROT</name>
<keyword evidence="8" id="KW-0812">Transmembrane</keyword>
<dbReference type="PROSITE" id="PS51677">
    <property type="entry name" value="NODB"/>
    <property type="match status" value="1"/>
</dbReference>
<keyword evidence="6 10" id="KW-0808">Transferase</keyword>
<dbReference type="InterPro" id="IPR017853">
    <property type="entry name" value="GH"/>
</dbReference>
<gene>
    <name evidence="10" type="ORF">Q8A70_23710</name>
</gene>
<dbReference type="RefSeq" id="WP_379960364.1">
    <property type="nucleotide sequence ID" value="NZ_JAUYVI010000007.1"/>
</dbReference>
<evidence type="ECO:0000313" key="11">
    <source>
        <dbReference type="Proteomes" id="UP001230156"/>
    </source>
</evidence>
<dbReference type="SUPFAM" id="SSF88713">
    <property type="entry name" value="Glycoside hydrolase/deacetylase"/>
    <property type="match status" value="1"/>
</dbReference>
<keyword evidence="5 10" id="KW-0328">Glycosyltransferase</keyword>
<feature type="transmembrane region" description="Helical" evidence="8">
    <location>
        <begin position="1038"/>
        <end position="1056"/>
    </location>
</feature>
<proteinExistence type="inferred from homology"/>
<accession>A0ABU0YSM1</accession>
<feature type="domain" description="NodB homology" evidence="9">
    <location>
        <begin position="480"/>
        <end position="669"/>
    </location>
</feature>
<dbReference type="Gene3D" id="3.90.550.10">
    <property type="entry name" value="Spore Coat Polysaccharide Biosynthesis Protein SpsA, Chain A"/>
    <property type="match status" value="1"/>
</dbReference>
<organism evidence="10 11">
    <name type="scientific">Dongia sedimenti</name>
    <dbReference type="NCBI Taxonomy" id="3064282"/>
    <lineage>
        <taxon>Bacteria</taxon>
        <taxon>Pseudomonadati</taxon>
        <taxon>Pseudomonadota</taxon>
        <taxon>Alphaproteobacteria</taxon>
        <taxon>Rhodospirillales</taxon>
        <taxon>Dongiaceae</taxon>
        <taxon>Dongia</taxon>
    </lineage>
</organism>
<evidence type="ECO:0000256" key="2">
    <source>
        <dbReference type="ARBA" id="ARBA00006739"/>
    </source>
</evidence>
<dbReference type="CDD" id="cd06423">
    <property type="entry name" value="CESA_like"/>
    <property type="match status" value="1"/>
</dbReference>
<comment type="similarity">
    <text evidence="3">Belongs to the polysaccharide deacetylase family.</text>
</comment>
<feature type="transmembrane region" description="Helical" evidence="8">
    <location>
        <begin position="37"/>
        <end position="61"/>
    </location>
</feature>
<dbReference type="Gene3D" id="3.20.20.80">
    <property type="entry name" value="Glycosidases"/>
    <property type="match status" value="1"/>
</dbReference>
<evidence type="ECO:0000256" key="7">
    <source>
        <dbReference type="ARBA" id="ARBA00032976"/>
    </source>
</evidence>
<dbReference type="InterPro" id="IPR029044">
    <property type="entry name" value="Nucleotide-diphossugar_trans"/>
</dbReference>
<dbReference type="Gene3D" id="3.10.50.10">
    <property type="match status" value="1"/>
</dbReference>
<dbReference type="SUPFAM" id="SSF53448">
    <property type="entry name" value="Nucleotide-diphospho-sugar transferases"/>
    <property type="match status" value="1"/>
</dbReference>
<reference evidence="11" key="1">
    <citation type="submission" date="2023-08" db="EMBL/GenBank/DDBJ databases">
        <title>Rhodospirillaceae gen. nov., a novel taxon isolated from the Yangtze River Yuezi River estuary sludge.</title>
        <authorList>
            <person name="Ruan L."/>
        </authorList>
    </citation>
    <scope>NUCLEOTIDE SEQUENCE [LARGE SCALE GENOMIC DNA]</scope>
    <source>
        <strain evidence="11">R-7</strain>
    </source>
</reference>
<evidence type="ECO:0000256" key="1">
    <source>
        <dbReference type="ARBA" id="ARBA00003236"/>
    </source>
</evidence>
<comment type="caution">
    <text evidence="10">The sequence shown here is derived from an EMBL/GenBank/DDBJ whole genome shotgun (WGS) entry which is preliminary data.</text>
</comment>
<dbReference type="GO" id="GO:0016757">
    <property type="term" value="F:glycosyltransferase activity"/>
    <property type="evidence" value="ECO:0007669"/>
    <property type="project" value="UniProtKB-KW"/>
</dbReference>
<comment type="function">
    <text evidence="1">Is involved in generating a small heat-stable compound (Nod), an acylated oligomer of N-acetylglucosamine, that stimulates mitosis in various plant protoplasts.</text>
</comment>
<comment type="similarity">
    <text evidence="2">Belongs to the glycosyltransferase 2 family.</text>
</comment>
<dbReference type="PANTHER" id="PTHR43630">
    <property type="entry name" value="POLY-BETA-1,6-N-ACETYL-D-GLUCOSAMINE SYNTHASE"/>
    <property type="match status" value="1"/>
</dbReference>
<dbReference type="Pfam" id="PF01522">
    <property type="entry name" value="Polysacc_deac_1"/>
    <property type="match status" value="1"/>
</dbReference>
<evidence type="ECO:0000256" key="6">
    <source>
        <dbReference type="ARBA" id="ARBA00022679"/>
    </source>
</evidence>
<protein>
    <recommendedName>
        <fullName evidence="4">Chitooligosaccharide deacetylase</fullName>
    </recommendedName>
    <alternativeName>
        <fullName evidence="7">Nodulation protein B</fullName>
    </alternativeName>
</protein>
<evidence type="ECO:0000313" key="10">
    <source>
        <dbReference type="EMBL" id="MDQ7250716.1"/>
    </source>
</evidence>
<evidence type="ECO:0000256" key="8">
    <source>
        <dbReference type="SAM" id="Phobius"/>
    </source>
</evidence>
<keyword evidence="8" id="KW-1133">Transmembrane helix</keyword>
<feature type="transmembrane region" description="Helical" evidence="8">
    <location>
        <begin position="1076"/>
        <end position="1095"/>
    </location>
</feature>
<dbReference type="Gene3D" id="3.20.20.370">
    <property type="entry name" value="Glycoside hydrolase/deacetylase"/>
    <property type="match status" value="1"/>
</dbReference>
<feature type="transmembrane region" description="Helical" evidence="8">
    <location>
        <begin position="1009"/>
        <end position="1026"/>
    </location>
</feature>
<dbReference type="PANTHER" id="PTHR43630:SF1">
    <property type="entry name" value="POLY-BETA-1,6-N-ACETYL-D-GLUCOSAMINE SYNTHASE"/>
    <property type="match status" value="1"/>
</dbReference>
<dbReference type="InterPro" id="IPR029070">
    <property type="entry name" value="Chitinase_insertion_sf"/>
</dbReference>
<sequence length="1128" mass="122463">MSLKAFGRRNTKSKTLVAKPLPVFFDPTSRRRSLLRILGSVLLLAFLVWSIAFGASLYALAKLTAVDPHGSHEIDPSVRAAAIVAPPAAGGPLRRTHAGYTTVYAYLPFQPEWSYLPLAKALPRIGVLLPEWYRLDLDAAQLSPLGFEEPHQRAVAELLRGRPPNTLLPVASLDDTVTGAQLAAALRSPQVNRRLALSIAQIAAERDYGGLCLNLSGIAEPAYAGAARLFATLHEAFAGTGRKTCLVAPLASSIWDYAPLIAAVDRAVVLGFRDPRTLAAPTPLAPRAWFARRFASLLETLDSGKVVVALGAMGYDWTDGASFAAEINYAEAMRLAGLQNAAVTLDKPSLNTTFSYADGGRRHRVWLLDAVSAYNHLLALSDRKLGGIAVWPLTGADPAIWDLVTTRLPVDDPGALLGDIDIADYVGYQGAGPFQQLLRVPQSGIRAVEIDPPSQLIVDAAYSRLPQPYTIQRYGAGAKGTIALTFDDGPDPHYTEDILDILKANQVPGTFFVVGKNAMRYADLVERMAREGHEVGVHTFFHPVLERSAAWRIRFEVNATGRLIASLTGRQSLLFRAPYGFGHGPLTGIEESPMRQIEQYGYAVVGSDVTPRDWTSAKADDLVAAILPSLNPASGTVIQLHDAGGDRAATVKALPRIIETLRREGYRFVPLGAFIGKTRDQVMPVDDSVTARFDAASFTAIRWAAVPFTWLFMAVTILASLRAVIVIVLAHLRKPHAVPDGVFAPPVTVVVAAYCEEPVIARTLTAVLASNYPDLRILVVDDGSSDRTAAMIAATCGSDPRVSVLTQANGGKFNALNHAYGAITTDIVIAIDADTIIDPEAIRMLVRHFQDPAVGAVAGNVKVGNRQTLMTRLQSLEYVTAQNIDRRAAEVFNGIMVVPGAIGAWRRAAVEQAGYYSSQTLAEDADLTVAIARAGYRVLFEEAALATTEAPETVRQFMRQRLRWMLGMLQTAWKHRGAIAERRWIGLVSIPELFLFSIMVASVAPLVDLMFIAALVDYAIDRMVLAQPAMATLSVGKIAAYCTYLLSDVVVGILAFRLEPAEDKRLLWLLPFQRLFYRQLLYVSAIRALAAALSGRLMRWQKVTRAAEIASDAALGRATQRQIQLTPR</sequence>
<dbReference type="InterPro" id="IPR011330">
    <property type="entry name" value="Glyco_hydro/deAcase_b/a-brl"/>
</dbReference>